<sequence length="74" mass="8876">MGHFFFFLRHAGFYDRNFNIVPMEDQYIYKSDTFGLRTLNERGGLTLVNISNVQHSEFVSDLNYTKNYFIQHLF</sequence>
<name>T1JJ16_STRMM</name>
<dbReference type="InterPro" id="IPR029058">
    <property type="entry name" value="AB_hydrolase_fold"/>
</dbReference>
<reference evidence="2" key="1">
    <citation type="submission" date="2011-05" db="EMBL/GenBank/DDBJ databases">
        <authorList>
            <person name="Richards S.R."/>
            <person name="Qu J."/>
            <person name="Jiang H."/>
            <person name="Jhangiani S.N."/>
            <person name="Agravi P."/>
            <person name="Goodspeed R."/>
            <person name="Gross S."/>
            <person name="Mandapat C."/>
            <person name="Jackson L."/>
            <person name="Mathew T."/>
            <person name="Pu L."/>
            <person name="Thornton R."/>
            <person name="Saada N."/>
            <person name="Wilczek-Boney K.B."/>
            <person name="Lee S."/>
            <person name="Kovar C."/>
            <person name="Wu Y."/>
            <person name="Scherer S.E."/>
            <person name="Worley K.C."/>
            <person name="Muzny D.M."/>
            <person name="Gibbs R."/>
        </authorList>
    </citation>
    <scope>NUCLEOTIDE SEQUENCE</scope>
    <source>
        <strain evidence="2">Brora</strain>
    </source>
</reference>
<dbReference type="Proteomes" id="UP000014500">
    <property type="component" value="Unassembled WGS sequence"/>
</dbReference>
<evidence type="ECO:0000313" key="1">
    <source>
        <dbReference type="EnsemblMetazoa" id="SMAR013847-PA"/>
    </source>
</evidence>
<dbReference type="EMBL" id="JH431728">
    <property type="status" value="NOT_ANNOTATED_CDS"/>
    <property type="molecule type" value="Genomic_DNA"/>
</dbReference>
<dbReference type="Gene3D" id="3.40.50.1820">
    <property type="entry name" value="alpha/beta hydrolase"/>
    <property type="match status" value="1"/>
</dbReference>
<evidence type="ECO:0000313" key="2">
    <source>
        <dbReference type="Proteomes" id="UP000014500"/>
    </source>
</evidence>
<protein>
    <submittedName>
        <fullName evidence="1">Uncharacterized protein</fullName>
    </submittedName>
</protein>
<dbReference type="Pfam" id="PF02089">
    <property type="entry name" value="Palm_thioest"/>
    <property type="match status" value="1"/>
</dbReference>
<accession>T1JJ16</accession>
<keyword evidence="2" id="KW-1185">Reference proteome</keyword>
<proteinExistence type="predicted"/>
<reference evidence="1" key="2">
    <citation type="submission" date="2015-02" db="UniProtKB">
        <authorList>
            <consortium name="EnsemblMetazoa"/>
        </authorList>
    </citation>
    <scope>IDENTIFICATION</scope>
</reference>
<dbReference type="EnsemblMetazoa" id="SMAR013847-RA">
    <property type="protein sequence ID" value="SMAR013847-PA"/>
    <property type="gene ID" value="SMAR013847"/>
</dbReference>
<dbReference type="PhylomeDB" id="T1JJ16"/>
<dbReference type="AlphaFoldDB" id="T1JJ16"/>
<organism evidence="1 2">
    <name type="scientific">Strigamia maritima</name>
    <name type="common">European centipede</name>
    <name type="synonym">Geophilus maritimus</name>
    <dbReference type="NCBI Taxonomy" id="126957"/>
    <lineage>
        <taxon>Eukaryota</taxon>
        <taxon>Metazoa</taxon>
        <taxon>Ecdysozoa</taxon>
        <taxon>Arthropoda</taxon>
        <taxon>Myriapoda</taxon>
        <taxon>Chilopoda</taxon>
        <taxon>Pleurostigmophora</taxon>
        <taxon>Geophilomorpha</taxon>
        <taxon>Linotaeniidae</taxon>
        <taxon>Strigamia</taxon>
    </lineage>
</organism>
<dbReference type="HOGENOM" id="CLU_2690933_0_0_1"/>